<dbReference type="Gene3D" id="3.40.50.1820">
    <property type="entry name" value="alpha/beta hydrolase"/>
    <property type="match status" value="1"/>
</dbReference>
<dbReference type="SUPFAM" id="SSF53474">
    <property type="entry name" value="alpha/beta-Hydrolases"/>
    <property type="match status" value="1"/>
</dbReference>
<dbReference type="Pfam" id="PF00756">
    <property type="entry name" value="Esterase"/>
    <property type="match status" value="1"/>
</dbReference>
<evidence type="ECO:0000313" key="3">
    <source>
        <dbReference type="Proteomes" id="UP000008461"/>
    </source>
</evidence>
<protein>
    <submittedName>
        <fullName evidence="2">Esterase</fullName>
    </submittedName>
</protein>
<dbReference type="AlphaFoldDB" id="F4KQY3"/>
<gene>
    <name evidence="2" type="ordered locus">Halhy_4426</name>
</gene>
<keyword evidence="1" id="KW-0732">Signal</keyword>
<dbReference type="InterPro" id="IPR029058">
    <property type="entry name" value="AB_hydrolase_fold"/>
</dbReference>
<dbReference type="InterPro" id="IPR050583">
    <property type="entry name" value="Mycobacterial_A85_antigen"/>
</dbReference>
<feature type="signal peptide" evidence="1">
    <location>
        <begin position="1"/>
        <end position="21"/>
    </location>
</feature>
<dbReference type="RefSeq" id="WP_013766806.1">
    <property type="nucleotide sequence ID" value="NC_015510.1"/>
</dbReference>
<proteinExistence type="predicted"/>
<evidence type="ECO:0000256" key="1">
    <source>
        <dbReference type="SAM" id="SignalP"/>
    </source>
</evidence>
<dbReference type="OrthoDB" id="9784036at2"/>
<dbReference type="InterPro" id="IPR000801">
    <property type="entry name" value="Esterase-like"/>
</dbReference>
<dbReference type="EMBL" id="CP002691">
    <property type="protein sequence ID" value="AEE52268.1"/>
    <property type="molecule type" value="Genomic_DNA"/>
</dbReference>
<dbReference type="PANTHER" id="PTHR48098:SF6">
    <property type="entry name" value="FERRI-BACILLIBACTIN ESTERASE BESA"/>
    <property type="match status" value="1"/>
</dbReference>
<dbReference type="STRING" id="760192.Halhy_4426"/>
<reference evidence="2 3" key="1">
    <citation type="journal article" date="2011" name="Stand. Genomic Sci.">
        <title>Complete genome sequence of Haliscomenobacter hydrossis type strain (O).</title>
        <authorList>
            <consortium name="US DOE Joint Genome Institute (JGI-PGF)"/>
            <person name="Daligault H."/>
            <person name="Lapidus A."/>
            <person name="Zeytun A."/>
            <person name="Nolan M."/>
            <person name="Lucas S."/>
            <person name="Del Rio T.G."/>
            <person name="Tice H."/>
            <person name="Cheng J.F."/>
            <person name="Tapia R."/>
            <person name="Han C."/>
            <person name="Goodwin L."/>
            <person name="Pitluck S."/>
            <person name="Liolios K."/>
            <person name="Pagani I."/>
            <person name="Ivanova N."/>
            <person name="Huntemann M."/>
            <person name="Mavromatis K."/>
            <person name="Mikhailova N."/>
            <person name="Pati A."/>
            <person name="Chen A."/>
            <person name="Palaniappan K."/>
            <person name="Land M."/>
            <person name="Hauser L."/>
            <person name="Brambilla E.M."/>
            <person name="Rohde M."/>
            <person name="Verbarg S."/>
            <person name="Goker M."/>
            <person name="Bristow J."/>
            <person name="Eisen J.A."/>
            <person name="Markowitz V."/>
            <person name="Hugenholtz P."/>
            <person name="Kyrpides N.C."/>
            <person name="Klenk H.P."/>
            <person name="Woyke T."/>
        </authorList>
    </citation>
    <scope>NUCLEOTIDE SEQUENCE [LARGE SCALE GENOMIC DNA]</scope>
    <source>
        <strain evidence="3">ATCC 27775 / DSM 1100 / LMG 10767 / O</strain>
    </source>
</reference>
<organism evidence="2 3">
    <name type="scientific">Haliscomenobacter hydrossis (strain ATCC 27775 / DSM 1100 / LMG 10767 / O)</name>
    <dbReference type="NCBI Taxonomy" id="760192"/>
    <lineage>
        <taxon>Bacteria</taxon>
        <taxon>Pseudomonadati</taxon>
        <taxon>Bacteroidota</taxon>
        <taxon>Saprospiria</taxon>
        <taxon>Saprospirales</taxon>
        <taxon>Haliscomenobacteraceae</taxon>
        <taxon>Haliscomenobacter</taxon>
    </lineage>
</organism>
<dbReference type="KEGG" id="hhy:Halhy_4426"/>
<dbReference type="PANTHER" id="PTHR48098">
    <property type="entry name" value="ENTEROCHELIN ESTERASE-RELATED"/>
    <property type="match status" value="1"/>
</dbReference>
<evidence type="ECO:0000313" key="2">
    <source>
        <dbReference type="EMBL" id="AEE52268.1"/>
    </source>
</evidence>
<dbReference type="HOGENOM" id="CLU_039834_0_0_10"/>
<sequence length="260" mass="28740">MPKNQALLLILSLCSAGLLQAQTPKVVASNPVSSILKKNVKQMVRLPDSYAASQQKYPVLFLLQVNDEMVEEIAGIAQKLHTDSGTPEMIVVGIDVEDKLERKQENAVYDKYLSYLEQDLIPSIEKKYRSNGQRVLHGRSLSGSFALYAMLSKPTLFNGYIAASKEWYDDNNDFFTGLANKALQSADKFKDRKIFLASLNGAYNNNNIAEVNENMTAFAKLLASKSGNKIASKYEALDDWGISPHPGLKEGLLFVAKAGK</sequence>
<name>F4KQY3_HALH1</name>
<reference key="2">
    <citation type="submission" date="2011-04" db="EMBL/GenBank/DDBJ databases">
        <title>Complete sequence of chromosome of Haliscomenobacter hydrossis DSM 1100.</title>
        <authorList>
            <consortium name="US DOE Joint Genome Institute (JGI-PGF)"/>
            <person name="Lucas S."/>
            <person name="Han J."/>
            <person name="Lapidus A."/>
            <person name="Bruce D."/>
            <person name="Goodwin L."/>
            <person name="Pitluck S."/>
            <person name="Peters L."/>
            <person name="Kyrpides N."/>
            <person name="Mavromatis K."/>
            <person name="Ivanova N."/>
            <person name="Ovchinnikova G."/>
            <person name="Pagani I."/>
            <person name="Daligault H."/>
            <person name="Detter J.C."/>
            <person name="Han C."/>
            <person name="Land M."/>
            <person name="Hauser L."/>
            <person name="Markowitz V."/>
            <person name="Cheng J.-F."/>
            <person name="Hugenholtz P."/>
            <person name="Woyke T."/>
            <person name="Wu D."/>
            <person name="Verbarg S."/>
            <person name="Frueling A."/>
            <person name="Brambilla E."/>
            <person name="Klenk H.-P."/>
            <person name="Eisen J.A."/>
        </authorList>
    </citation>
    <scope>NUCLEOTIDE SEQUENCE</scope>
    <source>
        <strain>DSM 1100</strain>
    </source>
</reference>
<dbReference type="eggNOG" id="COG2382">
    <property type="taxonomic scope" value="Bacteria"/>
</dbReference>
<dbReference type="Proteomes" id="UP000008461">
    <property type="component" value="Chromosome"/>
</dbReference>
<keyword evidence="3" id="KW-1185">Reference proteome</keyword>
<feature type="chain" id="PRO_5003310110" evidence="1">
    <location>
        <begin position="22"/>
        <end position="260"/>
    </location>
</feature>
<accession>F4KQY3</accession>